<feature type="domain" description="C-type lectin" evidence="4">
    <location>
        <begin position="164"/>
        <end position="283"/>
    </location>
</feature>
<gene>
    <name evidence="5" type="ORF">RRG08_042033</name>
</gene>
<evidence type="ECO:0000259" key="4">
    <source>
        <dbReference type="PROSITE" id="PS50041"/>
    </source>
</evidence>
<keyword evidence="2" id="KW-0472">Membrane</keyword>
<dbReference type="Pfam" id="PF17517">
    <property type="entry name" value="IgGFc_binding"/>
    <property type="match status" value="1"/>
</dbReference>
<evidence type="ECO:0000256" key="3">
    <source>
        <dbReference type="SAM" id="SignalP"/>
    </source>
</evidence>
<evidence type="ECO:0000256" key="2">
    <source>
        <dbReference type="SAM" id="Phobius"/>
    </source>
</evidence>
<accession>A0AAE0Z8C7</accession>
<dbReference type="EMBL" id="JAWDGP010004412">
    <property type="protein sequence ID" value="KAK3764723.1"/>
    <property type="molecule type" value="Genomic_DNA"/>
</dbReference>
<dbReference type="InterPro" id="IPR001304">
    <property type="entry name" value="C-type_lectin-like"/>
</dbReference>
<dbReference type="CDD" id="cd00037">
    <property type="entry name" value="CLECT"/>
    <property type="match status" value="2"/>
</dbReference>
<dbReference type="PANTHER" id="PTHR22801:SF63">
    <property type="entry name" value="C-TYPE LECTIN DOMAIN-CONTAINING PROTEIN"/>
    <property type="match status" value="1"/>
</dbReference>
<dbReference type="PANTHER" id="PTHR22801">
    <property type="entry name" value="LITHOSTATHINE"/>
    <property type="match status" value="1"/>
</dbReference>
<evidence type="ECO:0000256" key="1">
    <source>
        <dbReference type="SAM" id="MobiDB-lite"/>
    </source>
</evidence>
<dbReference type="AlphaFoldDB" id="A0AAE0Z8C7"/>
<dbReference type="InterPro" id="IPR016187">
    <property type="entry name" value="CTDL_fold"/>
</dbReference>
<protein>
    <recommendedName>
        <fullName evidence="4">C-type lectin domain-containing protein</fullName>
    </recommendedName>
</protein>
<reference evidence="5" key="1">
    <citation type="journal article" date="2023" name="G3 (Bethesda)">
        <title>A reference genome for the long-term kleptoplast-retaining sea slug Elysia crispata morphotype clarki.</title>
        <authorList>
            <person name="Eastman K.E."/>
            <person name="Pendleton A.L."/>
            <person name="Shaikh M.A."/>
            <person name="Suttiyut T."/>
            <person name="Ogas R."/>
            <person name="Tomko P."/>
            <person name="Gavelis G."/>
            <person name="Widhalm J.R."/>
            <person name="Wisecaver J.H."/>
        </authorList>
    </citation>
    <scope>NUCLEOTIDE SEQUENCE</scope>
    <source>
        <strain evidence="5">ECLA1</strain>
    </source>
</reference>
<dbReference type="Gene3D" id="3.10.100.10">
    <property type="entry name" value="Mannose-Binding Protein A, subunit A"/>
    <property type="match status" value="3"/>
</dbReference>
<sequence length="1025" mass="115204">MEKTVVLFVLSGLQAISGQGIFDPCYFWSGSVYAGDGMCFKLIDEFKNFNDSQKICQNDGAILAELRTHQQMDTAKFLISGQRTVWLGGVDPAGGSNFVWLSDLQDVTLSVTNSLYQVRKPPICLTMTPASELQPNSCNAYLRSICQIYAGNPCDVFLSGGEYYNSSCFLPVDKPMTLQEGMLHCKRLNANVVEPSTQSIIEYMKQFAKRNYSPSSEIWLGLTPHNNTMKWQSTGEIVSTTNWVNGEIETSEFSVDSAVVMNGSSDWSWELVSQSTSAHVVCQRDLTGECGGVFSSGRCFSMYDDTSNWNIAKAACQERGSYLAEPKTEILGRTIKKYIQDKTLITYVLLGATDLETEGTFVWDYSRQFLRDTYTDWAPSQPDDISGSERYLEFFVEINGWNDMSLRTSSVDRPHFLCERVVPIYIHFYVIALPKDDWEVPALDTTAMIIISSNTKQQGYNYVEFSKFPFEEVQTTSLLKKETYQYSVKIHELRNSGLKQKYIRVKSTDYLDVHFFLISGGFICSTLVLEEMIPGRSSAFFSSTGQLDTSLAIVSTEEKSSTLDLALLTDFETRTFFVDDMKIQSSNMLVVSTSLSEKYQSLYVEFISGSTFAQLGHSDGALSVFRFGRQSRNRSNDMSCDQILPISMIGSDYITFPSLPMNVDIIDHFTVVAVYSNTTITVHHQNPEVTPMKIYLRWPGDIFDLELPASNFFHVNGTSIFYLYARLTRSGGLCSLTLMHENLFRSSYQLSVVGPLKDMTAFFVVVIVRTQDKGAVKYRFKGNRYVPDECRDVLDTKWSGCFFQLKNLEHQSTVDFEMDTSEISQFGAYLFTTNNLTSNTICSQLGVRKKLQNSLEYDFNEFLSTLEPKDLCDKEATTTAPQAVVSDFTTSNARKEESTEIEDTNLSSDSSHSNEATDIVSIVDEDIMPSGTPPCKEIPLINTTFSKKEVEEIVEKLIVHLRVKAEDLSKVKRSKTSAPDDRVSSTTMGMGGIVFIAVVLGLVFVSDISKLLKDLRMAIRDVKKS</sequence>
<dbReference type="Proteomes" id="UP001283361">
    <property type="component" value="Unassembled WGS sequence"/>
</dbReference>
<dbReference type="PROSITE" id="PS50041">
    <property type="entry name" value="C_TYPE_LECTIN_2"/>
    <property type="match status" value="3"/>
</dbReference>
<feature type="compositionally biased region" description="Polar residues" evidence="1">
    <location>
        <begin position="904"/>
        <end position="913"/>
    </location>
</feature>
<evidence type="ECO:0000313" key="5">
    <source>
        <dbReference type="EMBL" id="KAK3764723.1"/>
    </source>
</evidence>
<dbReference type="SMART" id="SM00034">
    <property type="entry name" value="CLECT"/>
    <property type="match status" value="3"/>
</dbReference>
<feature type="chain" id="PRO_5042112222" description="C-type lectin domain-containing protein" evidence="3">
    <location>
        <begin position="19"/>
        <end position="1025"/>
    </location>
</feature>
<feature type="transmembrane region" description="Helical" evidence="2">
    <location>
        <begin position="988"/>
        <end position="1008"/>
    </location>
</feature>
<keyword evidence="3" id="KW-0732">Signal</keyword>
<keyword evidence="6" id="KW-1185">Reference proteome</keyword>
<dbReference type="Pfam" id="PF00059">
    <property type="entry name" value="Lectin_C"/>
    <property type="match status" value="2"/>
</dbReference>
<feature type="domain" description="C-type lectin" evidence="4">
    <location>
        <begin position="295"/>
        <end position="403"/>
    </location>
</feature>
<name>A0AAE0Z8C7_9GAST</name>
<dbReference type="InterPro" id="IPR016186">
    <property type="entry name" value="C-type_lectin-like/link_sf"/>
</dbReference>
<keyword evidence="2" id="KW-0812">Transmembrane</keyword>
<organism evidence="5 6">
    <name type="scientific">Elysia crispata</name>
    <name type="common">lettuce slug</name>
    <dbReference type="NCBI Taxonomy" id="231223"/>
    <lineage>
        <taxon>Eukaryota</taxon>
        <taxon>Metazoa</taxon>
        <taxon>Spiralia</taxon>
        <taxon>Lophotrochozoa</taxon>
        <taxon>Mollusca</taxon>
        <taxon>Gastropoda</taxon>
        <taxon>Heterobranchia</taxon>
        <taxon>Euthyneura</taxon>
        <taxon>Panpulmonata</taxon>
        <taxon>Sacoglossa</taxon>
        <taxon>Placobranchoidea</taxon>
        <taxon>Plakobranchidae</taxon>
        <taxon>Elysia</taxon>
    </lineage>
</organism>
<comment type="caution">
    <text evidence="5">The sequence shown here is derived from an EMBL/GenBank/DDBJ whole genome shotgun (WGS) entry which is preliminary data.</text>
</comment>
<keyword evidence="2" id="KW-1133">Transmembrane helix</keyword>
<feature type="signal peptide" evidence="3">
    <location>
        <begin position="1"/>
        <end position="18"/>
    </location>
</feature>
<dbReference type="InterPro" id="IPR035234">
    <property type="entry name" value="IgGFc-bd_N"/>
</dbReference>
<dbReference type="SUPFAM" id="SSF56436">
    <property type="entry name" value="C-type lectin-like"/>
    <property type="match status" value="3"/>
</dbReference>
<feature type="region of interest" description="Disordered" evidence="1">
    <location>
        <begin position="887"/>
        <end position="913"/>
    </location>
</feature>
<feature type="domain" description="C-type lectin" evidence="4">
    <location>
        <begin position="35"/>
        <end position="147"/>
    </location>
</feature>
<dbReference type="InterPro" id="IPR050801">
    <property type="entry name" value="Ca-Dep_Lectins_ImmuneDev"/>
</dbReference>
<proteinExistence type="predicted"/>
<evidence type="ECO:0000313" key="6">
    <source>
        <dbReference type="Proteomes" id="UP001283361"/>
    </source>
</evidence>